<sequence>MAKNLGTELGAFYLCTSTKEESFWGSIRHWENVSIAYEGDNIWLRGLTLIQTQSVEVMSLLHKQLFVQKEGKLFKIGSLLPERSTPDLEWIPLKKAIGIELPSFNFNFFYLYEKVRFDLVQATQLRESVAMLVDLSVLKDYVETAPALRLSVLKWVILGSQQAFLLGTPLLPMQGLSFWQKGRCFFPDGLQPEFPILLPTLEQKLGSNPLDYLVFNSNGQILTVSAYQFKQLSRSSFRLSYEKILTSH</sequence>
<dbReference type="Pfam" id="PF19918">
    <property type="entry name" value="bpX2"/>
    <property type="match status" value="1"/>
</dbReference>
<protein>
    <recommendedName>
        <fullName evidence="1">MoxR-vWA-beta-propeller ternary system domain-containing protein</fullName>
    </recommendedName>
</protein>
<evidence type="ECO:0000313" key="2">
    <source>
        <dbReference type="EMBL" id="MDI9859349.1"/>
    </source>
</evidence>
<dbReference type="EMBL" id="JASHIF010000007">
    <property type="protein sequence ID" value="MDI9859349.1"/>
    <property type="molecule type" value="Genomic_DNA"/>
</dbReference>
<comment type="caution">
    <text evidence="2">The sequence shown here is derived from an EMBL/GenBank/DDBJ whole genome shotgun (WGS) entry which is preliminary data.</text>
</comment>
<dbReference type="InterPro" id="IPR045552">
    <property type="entry name" value="bpX2"/>
</dbReference>
<dbReference type="RefSeq" id="WP_283344305.1">
    <property type="nucleotide sequence ID" value="NZ_JASHIF010000007.1"/>
</dbReference>
<reference evidence="2 3" key="1">
    <citation type="submission" date="2023-05" db="EMBL/GenBank/DDBJ databases">
        <title>Novel species of genus Flectobacillus isolated from stream in China.</title>
        <authorList>
            <person name="Lu H."/>
        </authorList>
    </citation>
    <scope>NUCLEOTIDE SEQUENCE [LARGE SCALE GENOMIC DNA]</scope>
    <source>
        <strain evidence="2 3">KCTC 42575</strain>
    </source>
</reference>
<dbReference type="Proteomes" id="UP001236507">
    <property type="component" value="Unassembled WGS sequence"/>
</dbReference>
<gene>
    <name evidence="2" type="ORF">QM524_09025</name>
</gene>
<keyword evidence="3" id="KW-1185">Reference proteome</keyword>
<organism evidence="2 3">
    <name type="scientific">Flectobacillus roseus</name>
    <dbReference type="NCBI Taxonomy" id="502259"/>
    <lineage>
        <taxon>Bacteria</taxon>
        <taxon>Pseudomonadati</taxon>
        <taxon>Bacteroidota</taxon>
        <taxon>Cytophagia</taxon>
        <taxon>Cytophagales</taxon>
        <taxon>Flectobacillaceae</taxon>
        <taxon>Flectobacillus</taxon>
    </lineage>
</organism>
<proteinExistence type="predicted"/>
<evidence type="ECO:0000313" key="3">
    <source>
        <dbReference type="Proteomes" id="UP001236507"/>
    </source>
</evidence>
<feature type="domain" description="MoxR-vWA-beta-propeller ternary system" evidence="1">
    <location>
        <begin position="19"/>
        <end position="239"/>
    </location>
</feature>
<accession>A0ABT6Y703</accession>
<name>A0ABT6Y703_9BACT</name>
<evidence type="ECO:0000259" key="1">
    <source>
        <dbReference type="Pfam" id="PF19918"/>
    </source>
</evidence>